<organism evidence="1 2">
    <name type="scientific">Ranitomeya imitator</name>
    <name type="common">mimic poison frog</name>
    <dbReference type="NCBI Taxonomy" id="111125"/>
    <lineage>
        <taxon>Eukaryota</taxon>
        <taxon>Metazoa</taxon>
        <taxon>Chordata</taxon>
        <taxon>Craniata</taxon>
        <taxon>Vertebrata</taxon>
        <taxon>Euteleostomi</taxon>
        <taxon>Amphibia</taxon>
        <taxon>Batrachia</taxon>
        <taxon>Anura</taxon>
        <taxon>Neobatrachia</taxon>
        <taxon>Hyloidea</taxon>
        <taxon>Dendrobatidae</taxon>
        <taxon>Dendrobatinae</taxon>
        <taxon>Ranitomeya</taxon>
    </lineage>
</organism>
<comment type="caution">
    <text evidence="1">The sequence shown here is derived from an EMBL/GenBank/DDBJ whole genome shotgun (WGS) entry which is preliminary data.</text>
</comment>
<keyword evidence="2" id="KW-1185">Reference proteome</keyword>
<feature type="non-terminal residue" evidence="1">
    <location>
        <position position="252"/>
    </location>
</feature>
<dbReference type="Proteomes" id="UP001176940">
    <property type="component" value="Unassembled WGS sequence"/>
</dbReference>
<proteinExistence type="predicted"/>
<reference evidence="1" key="1">
    <citation type="submission" date="2023-07" db="EMBL/GenBank/DDBJ databases">
        <authorList>
            <person name="Stuckert A."/>
        </authorList>
    </citation>
    <scope>NUCLEOTIDE SEQUENCE</scope>
</reference>
<gene>
    <name evidence="1" type="ORF">RIMI_LOCUS15340173</name>
</gene>
<sequence length="252" mass="29200">MSWHFNPFPTFDATLSTMLLSPSQTVLHVIFSLTDCPPCYFLPHRLSSMLLSPSQTVLHVILSLTHCPPCYSLSHRLSSMLFSPSQTVPHTVLHVIFFLIHCPPCYSLPHRLSSMLFSPSQTVLHADNEEMWMPRRNRSWWLVQQSSSHTTLVPSLLCGLAEDGNEEEEREKMETHHNGKDREMLDVWTLARLTNFMYRCLSCDSHVTFILPKKEYWLSTLIDPRYKGNFESLLLEVETWCYSCAQKFTYPG</sequence>
<protein>
    <submittedName>
        <fullName evidence="1">Uncharacterized protein</fullName>
    </submittedName>
</protein>
<name>A0ABN9M0V4_9NEOB</name>
<accession>A0ABN9M0V4</accession>
<dbReference type="EMBL" id="CAUEEQ010041082">
    <property type="protein sequence ID" value="CAJ0956035.1"/>
    <property type="molecule type" value="Genomic_DNA"/>
</dbReference>
<evidence type="ECO:0000313" key="2">
    <source>
        <dbReference type="Proteomes" id="UP001176940"/>
    </source>
</evidence>
<evidence type="ECO:0000313" key="1">
    <source>
        <dbReference type="EMBL" id="CAJ0956035.1"/>
    </source>
</evidence>